<dbReference type="PANTHER" id="PTHR43877">
    <property type="entry name" value="AMINOALKYLPHOSPHONATE N-ACETYLTRANSFERASE-RELATED-RELATED"/>
    <property type="match status" value="1"/>
</dbReference>
<feature type="domain" description="N-acetyltransferase" evidence="3">
    <location>
        <begin position="1"/>
        <end position="165"/>
    </location>
</feature>
<comment type="caution">
    <text evidence="4">The sequence shown here is derived from an EMBL/GenBank/DDBJ whole genome shotgun (WGS) entry which is preliminary data.</text>
</comment>
<dbReference type="InterPro" id="IPR050832">
    <property type="entry name" value="Bact_Acetyltransf"/>
</dbReference>
<dbReference type="InterPro" id="IPR000182">
    <property type="entry name" value="GNAT_dom"/>
</dbReference>
<accession>A0A927CUT8</accession>
<organism evidence="4 5">
    <name type="scientific">Peribacillus faecalis</name>
    <dbReference type="NCBI Taxonomy" id="2772559"/>
    <lineage>
        <taxon>Bacteria</taxon>
        <taxon>Bacillati</taxon>
        <taxon>Bacillota</taxon>
        <taxon>Bacilli</taxon>
        <taxon>Bacillales</taxon>
        <taxon>Bacillaceae</taxon>
        <taxon>Peribacillus</taxon>
    </lineage>
</organism>
<evidence type="ECO:0000313" key="5">
    <source>
        <dbReference type="Proteomes" id="UP000602076"/>
    </source>
</evidence>
<dbReference type="RefSeq" id="WP_190997020.1">
    <property type="nucleotide sequence ID" value="NZ_JACXSI010000007.1"/>
</dbReference>
<keyword evidence="2" id="KW-0012">Acyltransferase</keyword>
<keyword evidence="1" id="KW-0808">Transferase</keyword>
<reference evidence="4" key="1">
    <citation type="submission" date="2020-09" db="EMBL/GenBank/DDBJ databases">
        <title>Bacillus faecalis sp. nov., a moderately halophilic bacterium isolated from cow faeces.</title>
        <authorList>
            <person name="Jiang L."/>
            <person name="Lee J."/>
        </authorList>
    </citation>
    <scope>NUCLEOTIDE SEQUENCE</scope>
    <source>
        <strain evidence="4">AGMB 02131</strain>
    </source>
</reference>
<proteinExistence type="predicted"/>
<dbReference type="SUPFAM" id="SSF55729">
    <property type="entry name" value="Acyl-CoA N-acyltransferases (Nat)"/>
    <property type="match status" value="1"/>
</dbReference>
<keyword evidence="5" id="KW-1185">Reference proteome</keyword>
<dbReference type="InterPro" id="IPR016181">
    <property type="entry name" value="Acyl_CoA_acyltransferase"/>
</dbReference>
<dbReference type="GO" id="GO:0016747">
    <property type="term" value="F:acyltransferase activity, transferring groups other than amino-acyl groups"/>
    <property type="evidence" value="ECO:0007669"/>
    <property type="project" value="InterPro"/>
</dbReference>
<sequence length="165" mass="18600">MKIRILQPSDAVQYQSLRLAALQTNPEAFGASYEEEVHFSTDRFGDRLQSANVWTFGAFEQEKLIGSATLLRETKIKLQHKANIYAVYVTPEKRGLGIGRSLIEEAIRKARAINGVEQLNLSVVTTNTAALKLYELLGFQTFGHEKHALKIAGTYFDEQHMVLFL</sequence>
<protein>
    <submittedName>
        <fullName evidence="4">GNAT family N-acetyltransferase</fullName>
    </submittedName>
</protein>
<dbReference type="AlphaFoldDB" id="A0A927CUT8"/>
<evidence type="ECO:0000259" key="3">
    <source>
        <dbReference type="PROSITE" id="PS51186"/>
    </source>
</evidence>
<dbReference type="PANTHER" id="PTHR43877:SF2">
    <property type="entry name" value="AMINOALKYLPHOSPHONATE N-ACETYLTRANSFERASE-RELATED"/>
    <property type="match status" value="1"/>
</dbReference>
<gene>
    <name evidence="4" type="ORF">IEO70_03760</name>
</gene>
<dbReference type="CDD" id="cd04301">
    <property type="entry name" value="NAT_SF"/>
    <property type="match status" value="1"/>
</dbReference>
<evidence type="ECO:0000256" key="2">
    <source>
        <dbReference type="ARBA" id="ARBA00023315"/>
    </source>
</evidence>
<evidence type="ECO:0000313" key="4">
    <source>
        <dbReference type="EMBL" id="MBD3107471.1"/>
    </source>
</evidence>
<dbReference type="Proteomes" id="UP000602076">
    <property type="component" value="Unassembled WGS sequence"/>
</dbReference>
<dbReference type="PROSITE" id="PS51186">
    <property type="entry name" value="GNAT"/>
    <property type="match status" value="1"/>
</dbReference>
<dbReference type="Gene3D" id="3.40.630.30">
    <property type="match status" value="1"/>
</dbReference>
<evidence type="ECO:0000256" key="1">
    <source>
        <dbReference type="ARBA" id="ARBA00022679"/>
    </source>
</evidence>
<name>A0A927CUT8_9BACI</name>
<dbReference type="EMBL" id="JACXSI010000007">
    <property type="protein sequence ID" value="MBD3107471.1"/>
    <property type="molecule type" value="Genomic_DNA"/>
</dbReference>
<dbReference type="Pfam" id="PF13420">
    <property type="entry name" value="Acetyltransf_4"/>
    <property type="match status" value="1"/>
</dbReference>